<sequence>MPSTSPGPEAVPPKAAAVSSSDFAQILPGAPTASVQATATFIFRHKRYVTYITSSQLNILTGPTKLVQALAFAEGLVAVAVESNTGKIAVASKSQVYVLEPIAEGWTKVWWEKSLCLCLCVGKEGVEDEASYLSWGSEGELLVGGSKNLSLFSTIPSSRTTTPAVSPVDGEAAVEERKALWSKPVASAIQYVALCPSANVIASCSWYDRLVKIWRRLSFEEGLFDHTYLAHPAAVTHLEWRPLDQHMNERRGSSISGRHDEDPEVLWTIATDGVLRIWRMGGMHDADIMTLHTAVDLVGAIPQSPTLNTNGTASHSAKPPRYAFIIPASSFSAAVNAALGRRTNGKISHSLEHLKDVITRSPDVIVTLDGHGRMSAWGVQSIGHKRRPETPSAERAFHIAHAEDLGLTVRVGKNMRFQTWFADDAFHLVAHSFDGHVQWWRGDVETFFSPSVAGGERLRLEADWSGHDRPLAGAIASTDGELITWSKSSDISLWSRSNTGQLAKKGGFSTQKTVYAASCSVGGKLINVAHDEKVALYRTDSKQVDSLVHDLSSENGLQLAELGQDDNSQSHVLYNRTTALFFREVADEIGDVLLEHVGMMNLDNQCLYHFSAVSDDEVMYLAVDLTGTLRRQVIPTPRTETEDELDMPISTNETIETGLQQPSLLEANVDLAVAASGDGNRFVIFDLRDGYMEYEQDCSQAVEFLKLYKNAAGNQYLAVGYKSEVEILVQGRYEHHREAKTWCKVKQVSIENIGLSITTLAWCGDGMLAVVAGSVMFITSETVLATDLEPEVQERLDLDARTKDELKVTEVSARLAQPAPVWHPRLLTHLLYHGSYAAAVRILRQLSERLKFWSEGEYLHSALDLPHDAVMEQSNTSAELDDATVRDILEQLAAKKLPAISDSEQRRLQAVVEALHYISKYRRGLDDNALHYLFSFNLQLSYMAATSTTTTNQPNGTSHIQQPPVPQMSWHDITFASHSSTQQPLLDILIQHYDNKLAWPIARALGLTTWLSDREALATVFESLAQSAYRSTSPPDPTNAALFFLALHKKATLLALWRIATWHKEQRSTTNFLKRDFSLPEAKTAARKNAYALMGKRRFEYAAAFFLLADDAGSAVGLLAGQCGDIGLAVAVARLYGGEQSECLQTLVRQRLRPQAEKENDRWLMSWCFSALKERHEAANALIKPLDGVRNWQQDDPRTMVLYRHLRKDRSEQEEYRAVLRAARILRRMGFWVLALEMVKGWEFKHVSAAATHANGKTANAETTTNGIHHERPSAEDLAANEPSLLDSFSSVPDSAPAVKAVEEPPSREAQAAALLTKLQAKKAQAQQVPTMAEKEKPKPPPTQFKEPDANSLLDSFGF</sequence>
<evidence type="ECO:0000256" key="1">
    <source>
        <dbReference type="SAM" id="MobiDB-lite"/>
    </source>
</evidence>
<name>A0AAE0WK72_9PEZI</name>
<keyword evidence="4" id="KW-1185">Reference proteome</keyword>
<comment type="caution">
    <text evidence="3">The sequence shown here is derived from an EMBL/GenBank/DDBJ whole genome shotgun (WGS) entry which is preliminary data.</text>
</comment>
<dbReference type="RefSeq" id="XP_064692033.1">
    <property type="nucleotide sequence ID" value="XM_064840583.1"/>
</dbReference>
<feature type="domain" description="RAVE complex protein Rav1 C-terminal" evidence="2">
    <location>
        <begin position="646"/>
        <end position="1237"/>
    </location>
</feature>
<dbReference type="SUPFAM" id="SSF50978">
    <property type="entry name" value="WD40 repeat-like"/>
    <property type="match status" value="1"/>
</dbReference>
<accession>A0AAE0WK72</accession>
<feature type="region of interest" description="Disordered" evidence="1">
    <location>
        <begin position="1290"/>
        <end position="1309"/>
    </location>
</feature>
<feature type="region of interest" description="Disordered" evidence="1">
    <location>
        <begin position="1319"/>
        <end position="1359"/>
    </location>
</feature>
<evidence type="ECO:0000313" key="3">
    <source>
        <dbReference type="EMBL" id="KAK3673217.1"/>
    </source>
</evidence>
<feature type="compositionally biased region" description="Low complexity" evidence="1">
    <location>
        <begin position="1319"/>
        <end position="1328"/>
    </location>
</feature>
<reference evidence="3" key="1">
    <citation type="submission" date="2023-07" db="EMBL/GenBank/DDBJ databases">
        <title>Black Yeasts Isolated from many extreme environments.</title>
        <authorList>
            <person name="Coleine C."/>
            <person name="Stajich J.E."/>
            <person name="Selbmann L."/>
        </authorList>
    </citation>
    <scope>NUCLEOTIDE SEQUENCE</scope>
    <source>
        <strain evidence="3">CCFEE 5485</strain>
    </source>
</reference>
<dbReference type="InterPro" id="IPR036322">
    <property type="entry name" value="WD40_repeat_dom_sf"/>
</dbReference>
<dbReference type="EMBL" id="JAUTXT010000026">
    <property type="protein sequence ID" value="KAK3673217.1"/>
    <property type="molecule type" value="Genomic_DNA"/>
</dbReference>
<dbReference type="PANTHER" id="PTHR13950:SF9">
    <property type="entry name" value="RABCONNECTIN-3A"/>
    <property type="match status" value="1"/>
</dbReference>
<dbReference type="InterPro" id="IPR022033">
    <property type="entry name" value="Rav1p_C"/>
</dbReference>
<evidence type="ECO:0000313" key="4">
    <source>
        <dbReference type="Proteomes" id="UP001274830"/>
    </source>
</evidence>
<dbReference type="Proteomes" id="UP001274830">
    <property type="component" value="Unassembled WGS sequence"/>
</dbReference>
<dbReference type="Pfam" id="PF12234">
    <property type="entry name" value="Rav1p_C"/>
    <property type="match status" value="1"/>
</dbReference>
<evidence type="ECO:0000259" key="2">
    <source>
        <dbReference type="Pfam" id="PF12234"/>
    </source>
</evidence>
<dbReference type="GO" id="GO:0007035">
    <property type="term" value="P:vacuolar acidification"/>
    <property type="evidence" value="ECO:0007669"/>
    <property type="project" value="TreeGrafter"/>
</dbReference>
<dbReference type="InterPro" id="IPR052208">
    <property type="entry name" value="DmX-like/RAVE_component"/>
</dbReference>
<dbReference type="Gene3D" id="2.130.10.10">
    <property type="entry name" value="YVTN repeat-like/Quinoprotein amine dehydrogenase"/>
    <property type="match status" value="1"/>
</dbReference>
<organism evidence="3 4">
    <name type="scientific">Recurvomyces mirabilis</name>
    <dbReference type="NCBI Taxonomy" id="574656"/>
    <lineage>
        <taxon>Eukaryota</taxon>
        <taxon>Fungi</taxon>
        <taxon>Dikarya</taxon>
        <taxon>Ascomycota</taxon>
        <taxon>Pezizomycotina</taxon>
        <taxon>Dothideomycetes</taxon>
        <taxon>Dothideomycetidae</taxon>
        <taxon>Mycosphaerellales</taxon>
        <taxon>Teratosphaeriaceae</taxon>
        <taxon>Recurvomyces</taxon>
    </lineage>
</organism>
<dbReference type="InterPro" id="IPR001680">
    <property type="entry name" value="WD40_rpt"/>
</dbReference>
<proteinExistence type="predicted"/>
<dbReference type="PANTHER" id="PTHR13950">
    <property type="entry name" value="RABCONNECTIN-RELATED"/>
    <property type="match status" value="1"/>
</dbReference>
<dbReference type="SMART" id="SM00320">
    <property type="entry name" value="WD40"/>
    <property type="match status" value="3"/>
</dbReference>
<gene>
    <name evidence="3" type="primary">RAV1</name>
    <name evidence="3" type="ORF">LTR78_006762</name>
</gene>
<dbReference type="GO" id="GO:0043291">
    <property type="term" value="C:RAVE complex"/>
    <property type="evidence" value="ECO:0007669"/>
    <property type="project" value="TreeGrafter"/>
</dbReference>
<dbReference type="InterPro" id="IPR015943">
    <property type="entry name" value="WD40/YVTN_repeat-like_dom_sf"/>
</dbReference>
<dbReference type="GeneID" id="89965132"/>
<protein>
    <submittedName>
        <fullName evidence="3">Regulator of (H+)-ATPase in vacuolar membrane</fullName>
    </submittedName>
</protein>